<feature type="transmembrane region" description="Helical" evidence="1">
    <location>
        <begin position="28"/>
        <end position="52"/>
    </location>
</feature>
<dbReference type="Pfam" id="PF14899">
    <property type="entry name" value="DUF4492"/>
    <property type="match status" value="1"/>
</dbReference>
<keyword evidence="1" id="KW-0812">Transmembrane</keyword>
<evidence type="ECO:0000313" key="2">
    <source>
        <dbReference type="EMBL" id="NOU58733.1"/>
    </source>
</evidence>
<keyword evidence="3" id="KW-1185">Reference proteome</keyword>
<name>A0ABX1WS31_9BACT</name>
<protein>
    <submittedName>
        <fullName evidence="2">DUF4492 domain-containing protein</fullName>
    </submittedName>
</protein>
<keyword evidence="1" id="KW-0472">Membrane</keyword>
<dbReference type="InterPro" id="IPR027853">
    <property type="entry name" value="DUF4492"/>
</dbReference>
<sequence>MKPLIILRKIWFFYYEGFVHQKEWSRQVWFIIILKLFIMFFILKFFFFPNFLKSKYSNDKDRGDYVIEQLTNPK</sequence>
<keyword evidence="1" id="KW-1133">Transmembrane helix</keyword>
<evidence type="ECO:0000256" key="1">
    <source>
        <dbReference type="SAM" id="Phobius"/>
    </source>
</evidence>
<evidence type="ECO:0000313" key="3">
    <source>
        <dbReference type="Proteomes" id="UP000732105"/>
    </source>
</evidence>
<dbReference type="RefSeq" id="WP_171594011.1">
    <property type="nucleotide sequence ID" value="NZ_RZNH01000003.1"/>
</dbReference>
<comment type="caution">
    <text evidence="2">The sequence shown here is derived from an EMBL/GenBank/DDBJ whole genome shotgun (WGS) entry which is preliminary data.</text>
</comment>
<accession>A0ABX1WS31</accession>
<reference evidence="2 3" key="1">
    <citation type="submission" date="2018-12" db="EMBL/GenBank/DDBJ databases">
        <title>Marinifilum JC070 sp. nov., a marine bacterium isolated from Yongle Blue Hole in the South China Sea.</title>
        <authorList>
            <person name="Fu T."/>
        </authorList>
    </citation>
    <scope>NUCLEOTIDE SEQUENCE [LARGE SCALE GENOMIC DNA]</scope>
    <source>
        <strain evidence="2 3">JC070</strain>
    </source>
</reference>
<dbReference type="EMBL" id="RZNH01000003">
    <property type="protein sequence ID" value="NOU58733.1"/>
    <property type="molecule type" value="Genomic_DNA"/>
</dbReference>
<proteinExistence type="predicted"/>
<dbReference type="Proteomes" id="UP000732105">
    <property type="component" value="Unassembled WGS sequence"/>
</dbReference>
<gene>
    <name evidence="2" type="ORF">ELS83_02800</name>
</gene>
<organism evidence="2 3">
    <name type="scientific">Marinifilum caeruleilacunae</name>
    <dbReference type="NCBI Taxonomy" id="2499076"/>
    <lineage>
        <taxon>Bacteria</taxon>
        <taxon>Pseudomonadati</taxon>
        <taxon>Bacteroidota</taxon>
        <taxon>Bacteroidia</taxon>
        <taxon>Marinilabiliales</taxon>
        <taxon>Marinifilaceae</taxon>
    </lineage>
</organism>